<evidence type="ECO:0000256" key="1">
    <source>
        <dbReference type="SAM" id="SignalP"/>
    </source>
</evidence>
<evidence type="ECO:0000313" key="2">
    <source>
        <dbReference type="EMBL" id="RPA99289.1"/>
    </source>
</evidence>
<dbReference type="AlphaFoldDB" id="A0A3N4JM17"/>
<name>A0A3N4JM17_9PEZI</name>
<gene>
    <name evidence="2" type="ORF">L873DRAFT_915119</name>
</gene>
<accession>A0A3N4JM17</accession>
<organism evidence="2 3">
    <name type="scientific">Choiromyces venosus 120613-1</name>
    <dbReference type="NCBI Taxonomy" id="1336337"/>
    <lineage>
        <taxon>Eukaryota</taxon>
        <taxon>Fungi</taxon>
        <taxon>Dikarya</taxon>
        <taxon>Ascomycota</taxon>
        <taxon>Pezizomycotina</taxon>
        <taxon>Pezizomycetes</taxon>
        <taxon>Pezizales</taxon>
        <taxon>Tuberaceae</taxon>
        <taxon>Choiromyces</taxon>
    </lineage>
</organism>
<protein>
    <submittedName>
        <fullName evidence="2">Uncharacterized protein</fullName>
    </submittedName>
</protein>
<proteinExistence type="predicted"/>
<sequence>MMMRLFLLCDLNFSVRPSPLFAVQMLRVSSVFVCCSGNLLHAPSLFTPFEPGSGGCEGGRE</sequence>
<keyword evidence="3" id="KW-1185">Reference proteome</keyword>
<keyword evidence="1" id="KW-0732">Signal</keyword>
<feature type="signal peptide" evidence="1">
    <location>
        <begin position="1"/>
        <end position="17"/>
    </location>
</feature>
<dbReference type="Proteomes" id="UP000276215">
    <property type="component" value="Unassembled WGS sequence"/>
</dbReference>
<dbReference type="EMBL" id="ML120388">
    <property type="protein sequence ID" value="RPA99289.1"/>
    <property type="molecule type" value="Genomic_DNA"/>
</dbReference>
<evidence type="ECO:0000313" key="3">
    <source>
        <dbReference type="Proteomes" id="UP000276215"/>
    </source>
</evidence>
<reference evidence="2 3" key="1">
    <citation type="journal article" date="2018" name="Nat. Ecol. Evol.">
        <title>Pezizomycetes genomes reveal the molecular basis of ectomycorrhizal truffle lifestyle.</title>
        <authorList>
            <person name="Murat C."/>
            <person name="Payen T."/>
            <person name="Noel B."/>
            <person name="Kuo A."/>
            <person name="Morin E."/>
            <person name="Chen J."/>
            <person name="Kohler A."/>
            <person name="Krizsan K."/>
            <person name="Balestrini R."/>
            <person name="Da Silva C."/>
            <person name="Montanini B."/>
            <person name="Hainaut M."/>
            <person name="Levati E."/>
            <person name="Barry K.W."/>
            <person name="Belfiori B."/>
            <person name="Cichocki N."/>
            <person name="Clum A."/>
            <person name="Dockter R.B."/>
            <person name="Fauchery L."/>
            <person name="Guy J."/>
            <person name="Iotti M."/>
            <person name="Le Tacon F."/>
            <person name="Lindquist E.A."/>
            <person name="Lipzen A."/>
            <person name="Malagnac F."/>
            <person name="Mello A."/>
            <person name="Molinier V."/>
            <person name="Miyauchi S."/>
            <person name="Poulain J."/>
            <person name="Riccioni C."/>
            <person name="Rubini A."/>
            <person name="Sitrit Y."/>
            <person name="Splivallo R."/>
            <person name="Traeger S."/>
            <person name="Wang M."/>
            <person name="Zifcakova L."/>
            <person name="Wipf D."/>
            <person name="Zambonelli A."/>
            <person name="Paolocci F."/>
            <person name="Nowrousian M."/>
            <person name="Ottonello S."/>
            <person name="Baldrian P."/>
            <person name="Spatafora J.W."/>
            <person name="Henrissat B."/>
            <person name="Nagy L.G."/>
            <person name="Aury J.M."/>
            <person name="Wincker P."/>
            <person name="Grigoriev I.V."/>
            <person name="Bonfante P."/>
            <person name="Martin F.M."/>
        </authorList>
    </citation>
    <scope>NUCLEOTIDE SEQUENCE [LARGE SCALE GENOMIC DNA]</scope>
    <source>
        <strain evidence="2 3">120613-1</strain>
    </source>
</reference>
<feature type="chain" id="PRO_5018287395" evidence="1">
    <location>
        <begin position="18"/>
        <end position="61"/>
    </location>
</feature>